<organism evidence="10 11">
    <name type="scientific">Gnomoniopsis smithogilvyi</name>
    <dbReference type="NCBI Taxonomy" id="1191159"/>
    <lineage>
        <taxon>Eukaryota</taxon>
        <taxon>Fungi</taxon>
        <taxon>Dikarya</taxon>
        <taxon>Ascomycota</taxon>
        <taxon>Pezizomycotina</taxon>
        <taxon>Sordariomycetes</taxon>
        <taxon>Sordariomycetidae</taxon>
        <taxon>Diaporthales</taxon>
        <taxon>Gnomoniaceae</taxon>
        <taxon>Gnomoniopsis</taxon>
    </lineage>
</organism>
<dbReference type="CDD" id="cd15853">
    <property type="entry name" value="SNARE_Bet1"/>
    <property type="match status" value="1"/>
</dbReference>
<keyword evidence="11" id="KW-1185">Reference proteome</keyword>
<dbReference type="OrthoDB" id="3063237at2759"/>
<evidence type="ECO:0000313" key="10">
    <source>
        <dbReference type="EMBL" id="KAJ4392981.1"/>
    </source>
</evidence>
<dbReference type="SUPFAM" id="SSF58038">
    <property type="entry name" value="SNARE fusion complex"/>
    <property type="match status" value="1"/>
</dbReference>
<keyword evidence="7 9" id="KW-0472">Membrane</keyword>
<evidence type="ECO:0000256" key="9">
    <source>
        <dbReference type="SAM" id="Phobius"/>
    </source>
</evidence>
<keyword evidence="3 9" id="KW-0812">Transmembrane</keyword>
<evidence type="ECO:0000256" key="1">
    <source>
        <dbReference type="ARBA" id="ARBA00004394"/>
    </source>
</evidence>
<dbReference type="InterPro" id="IPR039899">
    <property type="entry name" value="BET1_SNARE"/>
</dbReference>
<evidence type="ECO:0000256" key="2">
    <source>
        <dbReference type="ARBA" id="ARBA00022448"/>
    </source>
</evidence>
<dbReference type="PANTHER" id="PTHR12791">
    <property type="entry name" value="GOLGI SNARE BET1-RELATED"/>
    <property type="match status" value="1"/>
</dbReference>
<keyword evidence="2" id="KW-0813">Transport</keyword>
<reference evidence="10" key="1">
    <citation type="submission" date="2022-10" db="EMBL/GenBank/DDBJ databases">
        <title>Tapping the CABI collections for fungal endophytes: first genome assemblies for Collariella, Neodidymelliopsis, Ascochyta clinopodiicola, Didymella pomorum, Didymosphaeria variabile, Neocosmospora piperis and Neocucurbitaria cava.</title>
        <authorList>
            <person name="Hill R."/>
        </authorList>
    </citation>
    <scope>NUCLEOTIDE SEQUENCE</scope>
    <source>
        <strain evidence="10">IMI 355082</strain>
    </source>
</reference>
<protein>
    <submittedName>
        <fullName evidence="10">Uncharacterized protein</fullName>
    </submittedName>
</protein>
<evidence type="ECO:0000256" key="8">
    <source>
        <dbReference type="ARBA" id="ARBA00046280"/>
    </source>
</evidence>
<keyword evidence="5 9" id="KW-1133">Transmembrane helix</keyword>
<evidence type="ECO:0000256" key="7">
    <source>
        <dbReference type="ARBA" id="ARBA00023136"/>
    </source>
</evidence>
<sequence length="97" mass="10722">MSESYERERQNNSRLDELSAKVSALRGVTIDIYDNARAQDVIDNTSDTFSSMRTSLSGSANRLGRMAAAGNKVAILKLSGILIGCTLVLYYLWKLFV</sequence>
<dbReference type="GO" id="GO:0015031">
    <property type="term" value="P:protein transport"/>
    <property type="evidence" value="ECO:0007669"/>
    <property type="project" value="UniProtKB-KW"/>
</dbReference>
<evidence type="ECO:0000256" key="3">
    <source>
        <dbReference type="ARBA" id="ARBA00022692"/>
    </source>
</evidence>
<comment type="caution">
    <text evidence="10">The sequence shown here is derived from an EMBL/GenBank/DDBJ whole genome shotgun (WGS) entry which is preliminary data.</text>
</comment>
<evidence type="ECO:0000256" key="6">
    <source>
        <dbReference type="ARBA" id="ARBA00023034"/>
    </source>
</evidence>
<evidence type="ECO:0000313" key="11">
    <source>
        <dbReference type="Proteomes" id="UP001140453"/>
    </source>
</evidence>
<feature type="transmembrane region" description="Helical" evidence="9">
    <location>
        <begin position="74"/>
        <end position="93"/>
    </location>
</feature>
<keyword evidence="6" id="KW-0333">Golgi apparatus</keyword>
<keyword evidence="4" id="KW-0653">Protein transport</keyword>
<evidence type="ECO:0000256" key="4">
    <source>
        <dbReference type="ARBA" id="ARBA00022927"/>
    </source>
</evidence>
<comment type="subcellular location">
    <subcellularLocation>
        <location evidence="8">Endomembrane system</location>
        <topology evidence="8">Single-pass type IV membrane protein</topology>
    </subcellularLocation>
    <subcellularLocation>
        <location evidence="1">Golgi apparatus membrane</location>
    </subcellularLocation>
</comment>
<dbReference type="Proteomes" id="UP001140453">
    <property type="component" value="Unassembled WGS sequence"/>
</dbReference>
<dbReference type="EMBL" id="JAPEVB010000002">
    <property type="protein sequence ID" value="KAJ4392981.1"/>
    <property type="molecule type" value="Genomic_DNA"/>
</dbReference>
<gene>
    <name evidence="10" type="ORF">N0V93_002185</name>
</gene>
<evidence type="ECO:0000256" key="5">
    <source>
        <dbReference type="ARBA" id="ARBA00022989"/>
    </source>
</evidence>
<dbReference type="GO" id="GO:0000139">
    <property type="term" value="C:Golgi membrane"/>
    <property type="evidence" value="ECO:0007669"/>
    <property type="project" value="UniProtKB-SubCell"/>
</dbReference>
<accession>A0A9W9CXX0</accession>
<dbReference type="AlphaFoldDB" id="A0A9W9CXX0"/>
<proteinExistence type="predicted"/>
<name>A0A9W9CXX0_9PEZI</name>